<accession>A0A5C8E970</accession>
<dbReference type="RefSeq" id="WP_147735931.1">
    <property type="nucleotide sequence ID" value="NZ_SAXX01000005.1"/>
</dbReference>
<keyword evidence="5" id="KW-1003">Cell membrane</keyword>
<evidence type="ECO:0000313" key="7">
    <source>
        <dbReference type="Proteomes" id="UP000324707"/>
    </source>
</evidence>
<gene>
    <name evidence="6" type="ORF">EPJ69_02505</name>
</gene>
<feature type="transmembrane region" description="Helical" evidence="5">
    <location>
        <begin position="103"/>
        <end position="124"/>
    </location>
</feature>
<comment type="caution">
    <text evidence="6">The sequence shown here is derived from an EMBL/GenBank/DDBJ whole genome shotgun (WGS) entry which is preliminary data.</text>
</comment>
<evidence type="ECO:0000256" key="1">
    <source>
        <dbReference type="ARBA" id="ARBA00004141"/>
    </source>
</evidence>
<dbReference type="InterPro" id="IPR051598">
    <property type="entry name" value="TSUP/Inactive_protease-like"/>
</dbReference>
<keyword evidence="2 5" id="KW-0812">Transmembrane</keyword>
<dbReference type="EMBL" id="SAXX01000005">
    <property type="protein sequence ID" value="TXJ34193.1"/>
    <property type="molecule type" value="Genomic_DNA"/>
</dbReference>
<evidence type="ECO:0000256" key="2">
    <source>
        <dbReference type="ARBA" id="ARBA00022692"/>
    </source>
</evidence>
<feature type="transmembrane region" description="Helical" evidence="5">
    <location>
        <begin position="43"/>
        <end position="61"/>
    </location>
</feature>
<dbReference type="Proteomes" id="UP000324707">
    <property type="component" value="Unassembled WGS sequence"/>
</dbReference>
<keyword evidence="3 5" id="KW-1133">Transmembrane helix</keyword>
<sequence>MLIIFFIVSFLSSTIGVICGIGGGIIIKPVIDYFNMLEASKASLLSSCSVLSMSLYTLVHNKISGYSKVNTKIATHLAVGGIFGGIIGKILLSYLAILKGENIAGILQSSILILLTIITIIFTIKNMGRNKIISMHINNMLICLIIGMILGLLSSFIGIGGGPFNIIILYFFFGMDEKISAENSLYIILFSQISNVFISIIRNDFAKINLFSLIAMVSGGILGGFLGKLINKKINLIIFQKLFLSVLFIIILISMYNLYNFLCNI</sequence>
<feature type="transmembrane region" description="Helical" evidence="5">
    <location>
        <begin position="73"/>
        <end position="97"/>
    </location>
</feature>
<dbReference type="AlphaFoldDB" id="A0A5C8E970"/>
<comment type="subcellular location">
    <subcellularLocation>
        <location evidence="5">Cell membrane</location>
        <topology evidence="5">Multi-pass membrane protein</topology>
    </subcellularLocation>
    <subcellularLocation>
        <location evidence="1">Membrane</location>
        <topology evidence="1">Multi-pass membrane protein</topology>
    </subcellularLocation>
</comment>
<feature type="transmembrane region" description="Helical" evidence="5">
    <location>
        <begin position="208"/>
        <end position="230"/>
    </location>
</feature>
<dbReference type="InterPro" id="IPR002781">
    <property type="entry name" value="TM_pro_TauE-like"/>
</dbReference>
<name>A0A5C8E970_9SPIR</name>
<dbReference type="PANTHER" id="PTHR43701">
    <property type="entry name" value="MEMBRANE TRANSPORTER PROTEIN MJ0441-RELATED"/>
    <property type="match status" value="1"/>
</dbReference>
<comment type="similarity">
    <text evidence="5">Belongs to the 4-toluene sulfonate uptake permease (TSUP) (TC 2.A.102) family.</text>
</comment>
<dbReference type="PANTHER" id="PTHR43701:SF2">
    <property type="entry name" value="MEMBRANE TRANSPORTER PROTEIN YJNA-RELATED"/>
    <property type="match status" value="1"/>
</dbReference>
<proteinExistence type="inferred from homology"/>
<dbReference type="Pfam" id="PF01925">
    <property type="entry name" value="TauE"/>
    <property type="match status" value="1"/>
</dbReference>
<keyword evidence="4 5" id="KW-0472">Membrane</keyword>
<evidence type="ECO:0000313" key="6">
    <source>
        <dbReference type="EMBL" id="TXJ34193.1"/>
    </source>
</evidence>
<feature type="transmembrane region" description="Helical" evidence="5">
    <location>
        <begin position="185"/>
        <end position="202"/>
    </location>
</feature>
<organism evidence="6 7">
    <name type="scientific">Brachyspira aalborgi</name>
    <dbReference type="NCBI Taxonomy" id="29522"/>
    <lineage>
        <taxon>Bacteria</taxon>
        <taxon>Pseudomonadati</taxon>
        <taxon>Spirochaetota</taxon>
        <taxon>Spirochaetia</taxon>
        <taxon>Brachyspirales</taxon>
        <taxon>Brachyspiraceae</taxon>
        <taxon>Brachyspira</taxon>
    </lineage>
</organism>
<feature type="transmembrane region" description="Helical" evidence="5">
    <location>
        <begin position="242"/>
        <end position="259"/>
    </location>
</feature>
<feature type="transmembrane region" description="Helical" evidence="5">
    <location>
        <begin position="7"/>
        <end position="31"/>
    </location>
</feature>
<protein>
    <recommendedName>
        <fullName evidence="5">Probable membrane transporter protein</fullName>
    </recommendedName>
</protein>
<reference evidence="6 7" key="1">
    <citation type="journal article" date="1992" name="Lakartidningen">
        <title>[Penicillin V and not amoxicillin is the first choice preparation in acute otitis].</title>
        <authorList>
            <person name="Kamme C."/>
            <person name="Lundgren K."/>
            <person name="Prellner K."/>
        </authorList>
    </citation>
    <scope>NUCLEOTIDE SEQUENCE [LARGE SCALE GENOMIC DNA]</scope>
    <source>
        <strain evidence="6 7">PC5538III-lc</strain>
    </source>
</reference>
<evidence type="ECO:0000256" key="3">
    <source>
        <dbReference type="ARBA" id="ARBA00022989"/>
    </source>
</evidence>
<feature type="transmembrane region" description="Helical" evidence="5">
    <location>
        <begin position="131"/>
        <end position="150"/>
    </location>
</feature>
<evidence type="ECO:0000256" key="5">
    <source>
        <dbReference type="RuleBase" id="RU363041"/>
    </source>
</evidence>
<evidence type="ECO:0000256" key="4">
    <source>
        <dbReference type="ARBA" id="ARBA00023136"/>
    </source>
</evidence>
<dbReference type="GO" id="GO:0005886">
    <property type="term" value="C:plasma membrane"/>
    <property type="evidence" value="ECO:0007669"/>
    <property type="project" value="UniProtKB-SubCell"/>
</dbReference>